<organism evidence="1 2">
    <name type="scientific">Lacihabitans lacunae</name>
    <dbReference type="NCBI Taxonomy" id="1028214"/>
    <lineage>
        <taxon>Bacteria</taxon>
        <taxon>Pseudomonadati</taxon>
        <taxon>Bacteroidota</taxon>
        <taxon>Cytophagia</taxon>
        <taxon>Cytophagales</taxon>
        <taxon>Leadbetterellaceae</taxon>
        <taxon>Lacihabitans</taxon>
    </lineage>
</organism>
<dbReference type="Proteomes" id="UP001595616">
    <property type="component" value="Unassembled WGS sequence"/>
</dbReference>
<comment type="caution">
    <text evidence="1">The sequence shown here is derived from an EMBL/GenBank/DDBJ whole genome shotgun (WGS) entry which is preliminary data.</text>
</comment>
<protein>
    <recommendedName>
        <fullName evidence="3">SnoaL-like domain-containing protein</fullName>
    </recommendedName>
</protein>
<keyword evidence="2" id="KW-1185">Reference proteome</keyword>
<proteinExistence type="predicted"/>
<evidence type="ECO:0008006" key="3">
    <source>
        <dbReference type="Google" id="ProtNLM"/>
    </source>
</evidence>
<name>A0ABV7YZU9_9BACT</name>
<dbReference type="RefSeq" id="WP_379839437.1">
    <property type="nucleotide sequence ID" value="NZ_JBHRYQ010000001.1"/>
</dbReference>
<reference evidence="2" key="1">
    <citation type="journal article" date="2019" name="Int. J. Syst. Evol. Microbiol.">
        <title>The Global Catalogue of Microorganisms (GCM) 10K type strain sequencing project: providing services to taxonomists for standard genome sequencing and annotation.</title>
        <authorList>
            <consortium name="The Broad Institute Genomics Platform"/>
            <consortium name="The Broad Institute Genome Sequencing Center for Infectious Disease"/>
            <person name="Wu L."/>
            <person name="Ma J."/>
        </authorList>
    </citation>
    <scope>NUCLEOTIDE SEQUENCE [LARGE SCALE GENOMIC DNA]</scope>
    <source>
        <strain evidence="2">CECT 7956</strain>
    </source>
</reference>
<accession>A0ABV7YZU9</accession>
<evidence type="ECO:0000313" key="1">
    <source>
        <dbReference type="EMBL" id="MFC3812555.1"/>
    </source>
</evidence>
<gene>
    <name evidence="1" type="ORF">ACFOOI_17980</name>
</gene>
<sequence>MKFSILAGIILILGLQFSCTKSTEKEETTAEQPKISADSLNILAQEWLETNIETYFKKTPEDFKYLCTPEYYEYKSDAIQVGYDGGLEDEEFIKKWSPKFNTKLAGMGLGFMISGQDFGKIQVTSVTPTDTNLFYNVVIDDVAFRTTYHRKIKLVPAETSFLIADIEEID</sequence>
<dbReference type="EMBL" id="JBHRYQ010000001">
    <property type="protein sequence ID" value="MFC3812555.1"/>
    <property type="molecule type" value="Genomic_DNA"/>
</dbReference>
<evidence type="ECO:0000313" key="2">
    <source>
        <dbReference type="Proteomes" id="UP001595616"/>
    </source>
</evidence>